<accession>A0ACB6R2D3</accession>
<evidence type="ECO:0000313" key="2">
    <source>
        <dbReference type="Proteomes" id="UP000799755"/>
    </source>
</evidence>
<keyword evidence="2" id="KW-1185">Reference proteome</keyword>
<evidence type="ECO:0000313" key="1">
    <source>
        <dbReference type="EMBL" id="KAF2473409.1"/>
    </source>
</evidence>
<organism evidence="1 2">
    <name type="scientific">Lindgomyces ingoldianus</name>
    <dbReference type="NCBI Taxonomy" id="673940"/>
    <lineage>
        <taxon>Eukaryota</taxon>
        <taxon>Fungi</taxon>
        <taxon>Dikarya</taxon>
        <taxon>Ascomycota</taxon>
        <taxon>Pezizomycotina</taxon>
        <taxon>Dothideomycetes</taxon>
        <taxon>Pleosporomycetidae</taxon>
        <taxon>Pleosporales</taxon>
        <taxon>Lindgomycetaceae</taxon>
        <taxon>Lindgomyces</taxon>
    </lineage>
</organism>
<dbReference type="Proteomes" id="UP000799755">
    <property type="component" value="Unassembled WGS sequence"/>
</dbReference>
<gene>
    <name evidence="1" type="ORF">BDR25DRAFT_352826</name>
</gene>
<reference evidence="1" key="1">
    <citation type="journal article" date="2020" name="Stud. Mycol.">
        <title>101 Dothideomycetes genomes: a test case for predicting lifestyles and emergence of pathogens.</title>
        <authorList>
            <person name="Haridas S."/>
            <person name="Albert R."/>
            <person name="Binder M."/>
            <person name="Bloem J."/>
            <person name="Labutti K."/>
            <person name="Salamov A."/>
            <person name="Andreopoulos B."/>
            <person name="Baker S."/>
            <person name="Barry K."/>
            <person name="Bills G."/>
            <person name="Bluhm B."/>
            <person name="Cannon C."/>
            <person name="Castanera R."/>
            <person name="Culley D."/>
            <person name="Daum C."/>
            <person name="Ezra D."/>
            <person name="Gonzalez J."/>
            <person name="Henrissat B."/>
            <person name="Kuo A."/>
            <person name="Liang C."/>
            <person name="Lipzen A."/>
            <person name="Lutzoni F."/>
            <person name="Magnuson J."/>
            <person name="Mondo S."/>
            <person name="Nolan M."/>
            <person name="Ohm R."/>
            <person name="Pangilinan J."/>
            <person name="Park H.-J."/>
            <person name="Ramirez L."/>
            <person name="Alfaro M."/>
            <person name="Sun H."/>
            <person name="Tritt A."/>
            <person name="Yoshinaga Y."/>
            <person name="Zwiers L.-H."/>
            <person name="Turgeon B."/>
            <person name="Goodwin S."/>
            <person name="Spatafora J."/>
            <person name="Crous P."/>
            <person name="Grigoriev I."/>
        </authorList>
    </citation>
    <scope>NUCLEOTIDE SEQUENCE</scope>
    <source>
        <strain evidence="1">ATCC 200398</strain>
    </source>
</reference>
<dbReference type="EMBL" id="MU003500">
    <property type="protein sequence ID" value="KAF2473409.1"/>
    <property type="molecule type" value="Genomic_DNA"/>
</dbReference>
<comment type="caution">
    <text evidence="1">The sequence shown here is derived from an EMBL/GenBank/DDBJ whole genome shotgun (WGS) entry which is preliminary data.</text>
</comment>
<name>A0ACB6R2D3_9PLEO</name>
<sequence>MKTDQLNPINGCTVYSHADHSHASLVHQTWARLQSLVEGDQVRISGQSLDIASVVAVARNGCSPELETTPEVLDRIQKSVDTLEEYLSKGYYAYGVNTGFGGSADSRTKDVLALQRSLLQHTQSGILVDIDKKSHGIANLDVGFHSMPASWVKGTMLVRCNSVVRGHSAVSLRVVELIINLLRNNCVPVIPLRGSVSASGDLLPLAYIGGAVEGSPDIFVCIQEGDTYKIISAKEALAHIGETPITLGPKEGLGLINGTAASASVSCLALYDANNLAIMTQVLTAMAVEALLGNAESFHPFIAEVRPHQGQIEVAKNIRGFLQGSKLATCLSSDDKDRTKSGLYQDRYAVRSASQWIGPQLEDLLLAHEQITTELNSTTDNPLIDIEKKDVYSCANFQAASITSATEKTRLAIQMLGKIMFGQCTELINPFLNNGLPANLAADDPSLSFTMKGVDVNMAAYMSELAFLANPVSSHVQSAEMHNQAVNSLALISSRYTMQAVEVARLMASCFLYVCCQALDLRVLHLEFLSKLKPAVLQVTQEVFGELLTPHVLDTAHSRVVDVIPGAWGSSTHLDATERYEHLVNTTLPVLTNAIASTTSSRNPSLTLAHIEAWKERMLETVSSAYTKHRATFFLIQSTPQYLGKASTVMYTFVRKDLGVPMHQGLVEHPRGCEAAEANTMDGRPKKTIGSWVSIIYESLRSGRMNDRIMACLND</sequence>
<proteinExistence type="predicted"/>
<protein>
    <submittedName>
        <fullName evidence="1">Phenylalanine ammonia-lyase</fullName>
    </submittedName>
</protein>